<dbReference type="GO" id="GO:0019262">
    <property type="term" value="P:N-acetylneuraminate catabolic process"/>
    <property type="evidence" value="ECO:0007669"/>
    <property type="project" value="TreeGrafter"/>
</dbReference>
<dbReference type="SUPFAM" id="SSF100950">
    <property type="entry name" value="NagB/RpiA/CoA transferase-like"/>
    <property type="match status" value="1"/>
</dbReference>
<dbReference type="InterPro" id="IPR004547">
    <property type="entry name" value="Glucosamine6P_isomerase"/>
</dbReference>
<name>A0A2S3ZBX1_9MICO</name>
<comment type="caution">
    <text evidence="4">The sequence shown here is derived from an EMBL/GenBank/DDBJ whole genome shotgun (WGS) entry which is preliminary data.</text>
</comment>
<dbReference type="GO" id="GO:0006046">
    <property type="term" value="P:N-acetylglucosamine catabolic process"/>
    <property type="evidence" value="ECO:0007669"/>
    <property type="project" value="TreeGrafter"/>
</dbReference>
<keyword evidence="2" id="KW-0119">Carbohydrate metabolism</keyword>
<dbReference type="NCBIfam" id="NF001684">
    <property type="entry name" value="PRK00443.1-4"/>
    <property type="match status" value="1"/>
</dbReference>
<feature type="domain" description="Glucosamine/galactosamine-6-phosphate isomerase" evidence="3">
    <location>
        <begin position="18"/>
        <end position="225"/>
    </location>
</feature>
<dbReference type="RefSeq" id="WP_103461304.1">
    <property type="nucleotide sequence ID" value="NZ_PPXD01000023.1"/>
</dbReference>
<dbReference type="GO" id="GO:0042802">
    <property type="term" value="F:identical protein binding"/>
    <property type="evidence" value="ECO:0007669"/>
    <property type="project" value="TreeGrafter"/>
</dbReference>
<keyword evidence="1" id="KW-0378">Hydrolase</keyword>
<evidence type="ECO:0000313" key="5">
    <source>
        <dbReference type="Proteomes" id="UP000237340"/>
    </source>
</evidence>
<dbReference type="Gene3D" id="3.40.50.1360">
    <property type="match status" value="1"/>
</dbReference>
<dbReference type="GO" id="GO:0005975">
    <property type="term" value="P:carbohydrate metabolic process"/>
    <property type="evidence" value="ECO:0007669"/>
    <property type="project" value="InterPro"/>
</dbReference>
<dbReference type="PANTHER" id="PTHR11280">
    <property type="entry name" value="GLUCOSAMINE-6-PHOSPHATE ISOMERASE"/>
    <property type="match status" value="1"/>
</dbReference>
<dbReference type="PANTHER" id="PTHR11280:SF5">
    <property type="entry name" value="GLUCOSAMINE-6-PHOSPHATE ISOMERASE"/>
    <property type="match status" value="1"/>
</dbReference>
<dbReference type="InterPro" id="IPR006148">
    <property type="entry name" value="Glc/Gal-6P_isomerase"/>
</dbReference>
<sequence>MAEVVILESPIDAGILAAASIRSLISQKADAVLGLATGSTPMSLYSALADSLRSDPLDVSKVRGFALDEYVGLPSGHPESYRSVITRDAVLPLGLTPGNIRVPNGDLATLETAGSEYEAAIRAAGGVDVQILGIGRTGHVGFNEPGSSFASLTRVKTLTEKTRIDNARFFSSPHDVPVHCITQGLGTIRRARHLILLAFGEEKAEAIAAAVEGPVTSSSPGSVIQLHPHVTVLVDEAAASRLANLDYYRYTYANKPAWQVI</sequence>
<dbReference type="Proteomes" id="UP000237340">
    <property type="component" value="Unassembled WGS sequence"/>
</dbReference>
<dbReference type="EMBL" id="PPXD01000023">
    <property type="protein sequence ID" value="POH63386.1"/>
    <property type="molecule type" value="Genomic_DNA"/>
</dbReference>
<dbReference type="InterPro" id="IPR037171">
    <property type="entry name" value="NagB/RpiA_transferase-like"/>
</dbReference>
<evidence type="ECO:0000313" key="4">
    <source>
        <dbReference type="EMBL" id="POH63386.1"/>
    </source>
</evidence>
<dbReference type="AlphaFoldDB" id="A0A2S3ZBX1"/>
<protein>
    <submittedName>
        <fullName evidence="4">Glucosamine-6-phosphate deaminase</fullName>
    </submittedName>
</protein>
<evidence type="ECO:0000259" key="3">
    <source>
        <dbReference type="Pfam" id="PF01182"/>
    </source>
</evidence>
<dbReference type="CDD" id="cd01399">
    <property type="entry name" value="GlcN6P_deaminase"/>
    <property type="match status" value="1"/>
</dbReference>
<dbReference type="GO" id="GO:0005737">
    <property type="term" value="C:cytoplasm"/>
    <property type="evidence" value="ECO:0007669"/>
    <property type="project" value="TreeGrafter"/>
</dbReference>
<accession>A0A2S3ZBX1</accession>
<evidence type="ECO:0000256" key="2">
    <source>
        <dbReference type="ARBA" id="ARBA00023277"/>
    </source>
</evidence>
<dbReference type="GO" id="GO:0004342">
    <property type="term" value="F:glucosamine-6-phosphate deaminase activity"/>
    <property type="evidence" value="ECO:0007669"/>
    <property type="project" value="InterPro"/>
</dbReference>
<organism evidence="4 5">
    <name type="scientific">Cryobacterium zongtaii</name>
    <dbReference type="NCBI Taxonomy" id="1259217"/>
    <lineage>
        <taxon>Bacteria</taxon>
        <taxon>Bacillati</taxon>
        <taxon>Actinomycetota</taxon>
        <taxon>Actinomycetes</taxon>
        <taxon>Micrococcales</taxon>
        <taxon>Microbacteriaceae</taxon>
        <taxon>Cryobacterium</taxon>
    </lineage>
</organism>
<evidence type="ECO:0000256" key="1">
    <source>
        <dbReference type="ARBA" id="ARBA00022801"/>
    </source>
</evidence>
<reference evidence="4 5" key="1">
    <citation type="submission" date="2018-01" db="EMBL/GenBank/DDBJ databases">
        <title>Cryobacterium sp. nov., from glaciers in China.</title>
        <authorList>
            <person name="Liu Q."/>
            <person name="Xin Y.-H."/>
        </authorList>
    </citation>
    <scope>NUCLEOTIDE SEQUENCE [LARGE SCALE GENOMIC DNA]</scope>
    <source>
        <strain evidence="4 5">TMN-42</strain>
    </source>
</reference>
<gene>
    <name evidence="4" type="ORF">C3B61_14370</name>
</gene>
<proteinExistence type="predicted"/>
<dbReference type="GO" id="GO:0006043">
    <property type="term" value="P:glucosamine catabolic process"/>
    <property type="evidence" value="ECO:0007669"/>
    <property type="project" value="TreeGrafter"/>
</dbReference>
<dbReference type="Pfam" id="PF01182">
    <property type="entry name" value="Glucosamine_iso"/>
    <property type="match status" value="1"/>
</dbReference>
<keyword evidence="5" id="KW-1185">Reference proteome</keyword>